<accession>A0A6J7GSH1</accession>
<keyword evidence="1" id="KW-1133">Transmembrane helix</keyword>
<name>A0A6J7GSH1_9ZZZZ</name>
<gene>
    <name evidence="2" type="ORF">UFOPK3519_01360</name>
</gene>
<keyword evidence="1" id="KW-0472">Membrane</keyword>
<reference evidence="2" key="1">
    <citation type="submission" date="2020-05" db="EMBL/GenBank/DDBJ databases">
        <authorList>
            <person name="Chiriac C."/>
            <person name="Salcher M."/>
            <person name="Ghai R."/>
            <person name="Kavagutti S V."/>
        </authorList>
    </citation>
    <scope>NUCLEOTIDE SEQUENCE</scope>
</reference>
<protein>
    <submittedName>
        <fullName evidence="2">Unannotated protein</fullName>
    </submittedName>
</protein>
<dbReference type="EMBL" id="CAFBMG010000123">
    <property type="protein sequence ID" value="CAB4910144.1"/>
    <property type="molecule type" value="Genomic_DNA"/>
</dbReference>
<sequence>MSRPKSFQKRGQSGLTIVELLLAISVGTIVLLPMFGLVTLIIKRQEPTIKSANASKQLRLFRTTMEKDWAAAKVIKIGVAQANAGGVECNQGNMTSVPYGGNPVTGPLIAIQTSGSNSKRIVYNTRPNTTTGGIDILRRECFHNPDIIGGLDYWKTGTKVTETGGSQEVIVEAVQSFTIPSTCNLQATFPKALPLPPYEMCDMNITVVGRDGQSSTVRLHQHAGRDS</sequence>
<dbReference type="Pfam" id="PF07963">
    <property type="entry name" value="N_methyl"/>
    <property type="match status" value="1"/>
</dbReference>
<proteinExistence type="predicted"/>
<dbReference type="InterPro" id="IPR012902">
    <property type="entry name" value="N_methyl_site"/>
</dbReference>
<keyword evidence="1" id="KW-0812">Transmembrane</keyword>
<evidence type="ECO:0000256" key="1">
    <source>
        <dbReference type="SAM" id="Phobius"/>
    </source>
</evidence>
<organism evidence="2">
    <name type="scientific">freshwater metagenome</name>
    <dbReference type="NCBI Taxonomy" id="449393"/>
    <lineage>
        <taxon>unclassified sequences</taxon>
        <taxon>metagenomes</taxon>
        <taxon>ecological metagenomes</taxon>
    </lineage>
</organism>
<dbReference type="AlphaFoldDB" id="A0A6J7GSH1"/>
<feature type="transmembrane region" description="Helical" evidence="1">
    <location>
        <begin position="20"/>
        <end position="42"/>
    </location>
</feature>
<evidence type="ECO:0000313" key="2">
    <source>
        <dbReference type="EMBL" id="CAB4910144.1"/>
    </source>
</evidence>